<gene>
    <name evidence="2" type="ORF">Sjap_003927</name>
</gene>
<accession>A0AAP0KPQ4</accession>
<protein>
    <submittedName>
        <fullName evidence="2">Uncharacterized protein</fullName>
    </submittedName>
</protein>
<dbReference type="Gene3D" id="3.30.300.130">
    <property type="entry name" value="Fe-S cluster assembly (FSCA)"/>
    <property type="match status" value="1"/>
</dbReference>
<dbReference type="EMBL" id="JBBNAE010000001">
    <property type="protein sequence ID" value="KAK9156447.1"/>
    <property type="molecule type" value="Genomic_DNA"/>
</dbReference>
<keyword evidence="3" id="KW-1185">Reference proteome</keyword>
<dbReference type="SUPFAM" id="SSF117916">
    <property type="entry name" value="Fe-S cluster assembly (FSCA) domain-like"/>
    <property type="match status" value="1"/>
</dbReference>
<organism evidence="2 3">
    <name type="scientific">Stephania japonica</name>
    <dbReference type="NCBI Taxonomy" id="461633"/>
    <lineage>
        <taxon>Eukaryota</taxon>
        <taxon>Viridiplantae</taxon>
        <taxon>Streptophyta</taxon>
        <taxon>Embryophyta</taxon>
        <taxon>Tracheophyta</taxon>
        <taxon>Spermatophyta</taxon>
        <taxon>Magnoliopsida</taxon>
        <taxon>Ranunculales</taxon>
        <taxon>Menispermaceae</taxon>
        <taxon>Menispermoideae</taxon>
        <taxon>Cissampelideae</taxon>
        <taxon>Stephania</taxon>
    </lineage>
</organism>
<sequence length="191" mass="21131">MLRNHNQILDPTSPFNLGPKIKSVIESMILKAHLILTVPSLQSSSSLFPHQSSSQPLPLAAYFPCNIGLRTQNLPTPRPRPRPRPRPSGGGVISAELGPCLDLTEDNIKLVLEDARTQFAQIFDTSAGMTGQVELAEVDGPFVKISLSGRFWHKRSTVVARIANYLKQRIPEILEVDIQDEKQLDDSPANF</sequence>
<evidence type="ECO:0000313" key="3">
    <source>
        <dbReference type="Proteomes" id="UP001417504"/>
    </source>
</evidence>
<feature type="region of interest" description="Disordered" evidence="1">
    <location>
        <begin position="71"/>
        <end position="92"/>
    </location>
</feature>
<evidence type="ECO:0000313" key="2">
    <source>
        <dbReference type="EMBL" id="KAK9156447.1"/>
    </source>
</evidence>
<dbReference type="AlphaFoldDB" id="A0AAP0KPQ4"/>
<evidence type="ECO:0000256" key="1">
    <source>
        <dbReference type="SAM" id="MobiDB-lite"/>
    </source>
</evidence>
<reference evidence="2 3" key="1">
    <citation type="submission" date="2024-01" db="EMBL/GenBank/DDBJ databases">
        <title>Genome assemblies of Stephania.</title>
        <authorList>
            <person name="Yang L."/>
        </authorList>
    </citation>
    <scope>NUCLEOTIDE SEQUENCE [LARGE SCALE GENOMIC DNA]</scope>
    <source>
        <strain evidence="2">QJT</strain>
        <tissue evidence="2">Leaf</tissue>
    </source>
</reference>
<proteinExistence type="predicted"/>
<dbReference type="Proteomes" id="UP001417504">
    <property type="component" value="Unassembled WGS sequence"/>
</dbReference>
<name>A0AAP0KPQ4_9MAGN</name>
<comment type="caution">
    <text evidence="2">The sequence shown here is derived from an EMBL/GenBank/DDBJ whole genome shotgun (WGS) entry which is preliminary data.</text>
</comment>
<dbReference type="InterPro" id="IPR034904">
    <property type="entry name" value="FSCA_dom_sf"/>
</dbReference>
<dbReference type="PANTHER" id="PTHR36018:SF1">
    <property type="entry name" value="OS09G0481800 PROTEIN"/>
    <property type="match status" value="1"/>
</dbReference>
<dbReference type="PANTHER" id="PTHR36018">
    <property type="entry name" value="OS09G0481800 PROTEIN"/>
    <property type="match status" value="1"/>
</dbReference>